<comment type="subcellular location">
    <subcellularLocation>
        <location evidence="4">Cell junction</location>
        <location evidence="4">Adherens junction</location>
    </subcellularLocation>
    <subcellularLocation>
        <location evidence="2 23">Cell membrane</location>
        <topology evidence="2 23">Single-pass type I membrane protein</topology>
    </subcellularLocation>
    <subcellularLocation>
        <location evidence="3">Cytoplasm</location>
    </subcellularLocation>
    <subcellularLocation>
        <location evidence="1">Endosome</location>
    </subcellularLocation>
    <subcellularLocation>
        <location evidence="5">Golgi apparatus</location>
        <location evidence="5">trans-Golgi network</location>
    </subcellularLocation>
</comment>
<dbReference type="Pfam" id="PF01049">
    <property type="entry name" value="CADH_Y-type_LIR"/>
    <property type="match status" value="1"/>
</dbReference>
<dbReference type="GO" id="GO:0007416">
    <property type="term" value="P:synapse assembly"/>
    <property type="evidence" value="ECO:0007669"/>
    <property type="project" value="TreeGrafter"/>
</dbReference>
<evidence type="ECO:0000256" key="4">
    <source>
        <dbReference type="ARBA" id="ARBA00004536"/>
    </source>
</evidence>
<evidence type="ECO:0000256" key="25">
    <source>
        <dbReference type="SAM" id="MobiDB-lite"/>
    </source>
</evidence>
<feature type="transmembrane region" description="Helical" evidence="26">
    <location>
        <begin position="778"/>
        <end position="808"/>
    </location>
</feature>
<reference evidence="28" key="1">
    <citation type="submission" date="2025-08" db="UniProtKB">
        <authorList>
            <consortium name="Ensembl"/>
        </authorList>
    </citation>
    <scope>IDENTIFICATION</scope>
</reference>
<dbReference type="SUPFAM" id="SSF49313">
    <property type="entry name" value="Cadherin-like"/>
    <property type="match status" value="6"/>
</dbReference>
<dbReference type="FunFam" id="4.10.900.10:FF:000001">
    <property type="entry name" value="Cadherin 2"/>
    <property type="match status" value="1"/>
</dbReference>
<dbReference type="GO" id="GO:0044331">
    <property type="term" value="P:cell-cell adhesion mediated by cadherin"/>
    <property type="evidence" value="ECO:0007669"/>
    <property type="project" value="TreeGrafter"/>
</dbReference>
<reference evidence="28" key="2">
    <citation type="submission" date="2025-09" db="UniProtKB">
        <authorList>
            <consortium name="Ensembl"/>
        </authorList>
    </citation>
    <scope>IDENTIFICATION</scope>
</reference>
<dbReference type="GO" id="GO:0016339">
    <property type="term" value="P:calcium-dependent cell-cell adhesion via plasma membrane cell adhesion molecules"/>
    <property type="evidence" value="ECO:0007669"/>
    <property type="project" value="TreeGrafter"/>
</dbReference>
<feature type="region of interest" description="Disordered" evidence="25">
    <location>
        <begin position="819"/>
        <end position="844"/>
    </location>
</feature>
<dbReference type="GO" id="GO:0007043">
    <property type="term" value="P:cell-cell junction assembly"/>
    <property type="evidence" value="ECO:0007669"/>
    <property type="project" value="TreeGrafter"/>
</dbReference>
<evidence type="ECO:0000256" key="7">
    <source>
        <dbReference type="ARBA" id="ARBA00022490"/>
    </source>
</evidence>
<evidence type="ECO:0000256" key="10">
    <source>
        <dbReference type="ARBA" id="ARBA00022723"/>
    </source>
</evidence>
<dbReference type="GO" id="GO:0016600">
    <property type="term" value="C:flotillin complex"/>
    <property type="evidence" value="ECO:0007669"/>
    <property type="project" value="TreeGrafter"/>
</dbReference>
<dbReference type="GO" id="GO:0016477">
    <property type="term" value="P:cell migration"/>
    <property type="evidence" value="ECO:0007669"/>
    <property type="project" value="TreeGrafter"/>
</dbReference>
<dbReference type="GO" id="GO:0000902">
    <property type="term" value="P:cell morphogenesis"/>
    <property type="evidence" value="ECO:0007669"/>
    <property type="project" value="TreeGrafter"/>
</dbReference>
<comment type="function">
    <text evidence="24">Cadherins are calcium-dependent cell adhesion proteins.</text>
</comment>
<dbReference type="FunFam" id="2.60.40.60:FF:000031">
    <property type="entry name" value="Cadherin 3"/>
    <property type="match status" value="1"/>
</dbReference>
<keyword evidence="6" id="KW-1003">Cell membrane</keyword>
<keyword evidence="18" id="KW-0333">Golgi apparatus</keyword>
<evidence type="ECO:0000256" key="8">
    <source>
        <dbReference type="ARBA" id="ARBA00022685"/>
    </source>
</evidence>
<keyword evidence="20" id="KW-0325">Glycoprotein</keyword>
<evidence type="ECO:0000313" key="29">
    <source>
        <dbReference type="Proteomes" id="UP000472261"/>
    </source>
</evidence>
<keyword evidence="29" id="KW-1185">Reference proteome</keyword>
<dbReference type="Pfam" id="PF08758">
    <property type="entry name" value="Cadherin_pro"/>
    <property type="match status" value="1"/>
</dbReference>
<dbReference type="GO" id="GO:0005912">
    <property type="term" value="C:adherens junction"/>
    <property type="evidence" value="ECO:0007669"/>
    <property type="project" value="UniProtKB-SubCell"/>
</dbReference>
<dbReference type="CDD" id="cd00031">
    <property type="entry name" value="CA_like"/>
    <property type="match status" value="1"/>
</dbReference>
<evidence type="ECO:0000256" key="15">
    <source>
        <dbReference type="ARBA" id="ARBA00022889"/>
    </source>
</evidence>
<feature type="domain" description="Cadherin" evidence="27">
    <location>
        <begin position="340"/>
        <end position="452"/>
    </location>
</feature>
<evidence type="ECO:0000256" key="24">
    <source>
        <dbReference type="RuleBase" id="RU004357"/>
    </source>
</evidence>
<dbReference type="Gene3D" id="4.10.900.10">
    <property type="entry name" value="TCF3-CBD (Catenin binding domain)"/>
    <property type="match status" value="1"/>
</dbReference>
<dbReference type="GO" id="GO:0005794">
    <property type="term" value="C:Golgi apparatus"/>
    <property type="evidence" value="ECO:0007669"/>
    <property type="project" value="UniProtKB-SubCell"/>
</dbReference>
<evidence type="ECO:0000256" key="14">
    <source>
        <dbReference type="ARBA" id="ARBA00022837"/>
    </source>
</evidence>
<keyword evidence="16" id="KW-0965">Cell junction</keyword>
<name>A0A669R158_PHACC</name>
<gene>
    <name evidence="28" type="primary">LOC116243675</name>
</gene>
<dbReference type="PRINTS" id="PR00205">
    <property type="entry name" value="CADHERIN"/>
</dbReference>
<dbReference type="PANTHER" id="PTHR24027:SF319">
    <property type="entry name" value="CADHERIN-1"/>
    <property type="match status" value="1"/>
</dbReference>
<evidence type="ECO:0000256" key="26">
    <source>
        <dbReference type="SAM" id="Phobius"/>
    </source>
</evidence>
<dbReference type="Proteomes" id="UP000472261">
    <property type="component" value="Unplaced"/>
</dbReference>
<dbReference type="InterPro" id="IPR039808">
    <property type="entry name" value="Cadherin"/>
</dbReference>
<evidence type="ECO:0000256" key="18">
    <source>
        <dbReference type="ARBA" id="ARBA00023034"/>
    </source>
</evidence>
<evidence type="ECO:0000256" key="3">
    <source>
        <dbReference type="ARBA" id="ARBA00004496"/>
    </source>
</evidence>
<dbReference type="PROSITE" id="PS50268">
    <property type="entry name" value="CADHERIN_2"/>
    <property type="match status" value="4"/>
</dbReference>
<keyword evidence="7" id="KW-0963">Cytoplasm</keyword>
<evidence type="ECO:0000256" key="2">
    <source>
        <dbReference type="ARBA" id="ARBA00004251"/>
    </source>
</evidence>
<feature type="domain" description="Cadherin" evidence="27">
    <location>
        <begin position="257"/>
        <end position="339"/>
    </location>
</feature>
<dbReference type="InterPro" id="IPR000233">
    <property type="entry name" value="Cadherin_Y-type_LIR"/>
</dbReference>
<dbReference type="GO" id="GO:0007156">
    <property type="term" value="P:homophilic cell adhesion via plasma membrane adhesion molecules"/>
    <property type="evidence" value="ECO:0007669"/>
    <property type="project" value="InterPro"/>
</dbReference>
<dbReference type="GO" id="GO:0043296">
    <property type="term" value="C:apical junction complex"/>
    <property type="evidence" value="ECO:0007669"/>
    <property type="project" value="TreeGrafter"/>
</dbReference>
<accession>A0A669R158</accession>
<evidence type="ECO:0000256" key="22">
    <source>
        <dbReference type="PROSITE-ProRule" id="PRU00043"/>
    </source>
</evidence>
<dbReference type="PANTHER" id="PTHR24027">
    <property type="entry name" value="CADHERIN-23"/>
    <property type="match status" value="1"/>
</dbReference>
<keyword evidence="19 26" id="KW-0472">Membrane</keyword>
<dbReference type="SMART" id="SM00112">
    <property type="entry name" value="CA"/>
    <property type="match status" value="4"/>
</dbReference>
<dbReference type="PROSITE" id="PS00232">
    <property type="entry name" value="CADHERIN_1"/>
    <property type="match status" value="2"/>
</dbReference>
<keyword evidence="17 26" id="KW-1133">Transmembrane helix</keyword>
<evidence type="ECO:0000256" key="5">
    <source>
        <dbReference type="ARBA" id="ARBA00004601"/>
    </source>
</evidence>
<dbReference type="AlphaFoldDB" id="A0A669R158"/>
<evidence type="ECO:0000256" key="11">
    <source>
        <dbReference type="ARBA" id="ARBA00022729"/>
    </source>
</evidence>
<organism evidence="28 29">
    <name type="scientific">Phasianus colchicus</name>
    <name type="common">Common pheasant</name>
    <dbReference type="NCBI Taxonomy" id="9054"/>
    <lineage>
        <taxon>Eukaryota</taxon>
        <taxon>Metazoa</taxon>
        <taxon>Chordata</taxon>
        <taxon>Craniata</taxon>
        <taxon>Vertebrata</taxon>
        <taxon>Euteleostomi</taxon>
        <taxon>Archelosauria</taxon>
        <taxon>Archosauria</taxon>
        <taxon>Dinosauria</taxon>
        <taxon>Saurischia</taxon>
        <taxon>Theropoda</taxon>
        <taxon>Coelurosauria</taxon>
        <taxon>Aves</taxon>
        <taxon>Neognathae</taxon>
        <taxon>Galloanserae</taxon>
        <taxon>Galliformes</taxon>
        <taxon>Phasianidae</taxon>
        <taxon>Phasianinae</taxon>
        <taxon>Phasianus</taxon>
    </lineage>
</organism>
<keyword evidence="12" id="KW-0677">Repeat</keyword>
<evidence type="ECO:0000256" key="21">
    <source>
        <dbReference type="ARBA" id="ARBA00023893"/>
    </source>
</evidence>
<evidence type="ECO:0000259" key="27">
    <source>
        <dbReference type="PROSITE" id="PS50268"/>
    </source>
</evidence>
<evidence type="ECO:0000256" key="9">
    <source>
        <dbReference type="ARBA" id="ARBA00022692"/>
    </source>
</evidence>
<dbReference type="Ensembl" id="ENSPCLT00000034229.1">
    <property type="protein sequence ID" value="ENSPCLP00000024688.1"/>
    <property type="gene ID" value="ENSPCLG00000021752.1"/>
</dbReference>
<dbReference type="FunFam" id="2.60.40.60:FF:000019">
    <property type="entry name" value="Cadherin 2"/>
    <property type="match status" value="1"/>
</dbReference>
<dbReference type="FunFam" id="2.60.40.60:FF:000027">
    <property type="entry name" value="Cadherin 2"/>
    <property type="match status" value="1"/>
</dbReference>
<dbReference type="FunFam" id="2.60.40.60:FF:000022">
    <property type="entry name" value="Cadherin 2"/>
    <property type="match status" value="1"/>
</dbReference>
<feature type="domain" description="Cadherin" evidence="27">
    <location>
        <begin position="565"/>
        <end position="672"/>
    </location>
</feature>
<dbReference type="InterPro" id="IPR020894">
    <property type="entry name" value="Cadherin_CS"/>
</dbReference>
<dbReference type="Gene3D" id="2.60.40.60">
    <property type="entry name" value="Cadherins"/>
    <property type="match status" value="6"/>
</dbReference>
<dbReference type="CDD" id="cd11304">
    <property type="entry name" value="Cadherin_repeat"/>
    <property type="match status" value="3"/>
</dbReference>
<sequence>MLLLAAELRGPPPQGCPQPWHAGPCCEQCQTCVASAGAHTVTQRGDTGVPSVPKEPQTAEGIEVCTDVWAAGMPQLLSHIFGCTFPTAQIRAPVGWMLCAYAFLCMLVCTGMCCARGCAVHGGAPAHALPLPAVSFAACGGRPWAVYFPTDTRFKVNVDGTVSTKRPLMLHGRKISFIIYARDATGKRHSARVTVGRQRHRHHHDHHLQDMTPAVLTFPKHDSGFLRRQKRDWVIPPISCLENHRGPYPMKLVQIKSNKDKESKVYYSITGQGADSPPVGIFVIERETGWLEVTEQLDREKIDRYTLFSHAVSASGQPVEDPMEIIITVMDQNDNRPVFIKEVFVGYIEENAKPGTSVMTVNATDADDAVNTDNGIVSYSIVSQQPPSPHPQMFTIDPAKGIISVLGTGLDRETTPNYTLIVQATDQEGKGLSNTATAIIEVTDANDNIPIFKPTMYEGVVEENKPGIEVARLTVTDQDAPGSPAWQAVYHIKSGDQDGAFSITTDPSTNNGILRTAKGLDYETKNRYDLVVTVENKVPLSVPITLSTASVLVTVLDVNEPPVFVPPIKRVGVSEDLPVGHEVTSYTAQDPDRDVRQKITYRMGSDPAGWLAIDQENGIITAAQPLDRESVHAINSTYKAIILAVDNGIPDATGTGTLLLLLQDVNDNGPTPEPRSFEICSRQPEQQMLSIVDKDLPPHTYPFKAALEHGSSNNWTVAIRGQGRCYELALSLKKELEPGEYNIFLKLTDSQGKAQVTQVKAQVCECEGTAKNCERRSYIVGGLGVPAILGILGGILALLILLLLLLLFARRRKVEKEPLLPPEDDMRDNVYNYDEEGGGEEDQDYDLSQLHRGLDARPEVIRNDVAPPLMAAPQYRPRPANPDEIGNFIDENLKAADTDPTAPPYDSLLVFDYEGGGSEATSLSSLNSSASDQDQDYDYLNEWGNRFKKLAELYGGGEDDD</sequence>
<evidence type="ECO:0000313" key="28">
    <source>
        <dbReference type="Ensembl" id="ENSPCLP00000024688.1"/>
    </source>
</evidence>
<keyword evidence="15 23" id="KW-0130">Cell adhesion</keyword>
<evidence type="ECO:0000256" key="16">
    <source>
        <dbReference type="ARBA" id="ARBA00022949"/>
    </source>
</evidence>
<evidence type="ECO:0000256" key="20">
    <source>
        <dbReference type="ARBA" id="ARBA00023180"/>
    </source>
</evidence>
<evidence type="ECO:0000256" key="1">
    <source>
        <dbReference type="ARBA" id="ARBA00004177"/>
    </source>
</evidence>
<keyword evidence="9 23" id="KW-0812">Transmembrane</keyword>
<protein>
    <recommendedName>
        <fullName evidence="21">Cadherin-1</fullName>
    </recommendedName>
</protein>
<feature type="domain" description="Cadherin" evidence="27">
    <location>
        <begin position="452"/>
        <end position="564"/>
    </location>
</feature>
<dbReference type="FunFam" id="2.60.40.60:FF:000011">
    <property type="entry name" value="Cadherin 1"/>
    <property type="match status" value="1"/>
</dbReference>
<evidence type="ECO:0000256" key="19">
    <source>
        <dbReference type="ARBA" id="ARBA00023136"/>
    </source>
</evidence>
<evidence type="ECO:0000256" key="23">
    <source>
        <dbReference type="RuleBase" id="RU003318"/>
    </source>
</evidence>
<dbReference type="InterPro" id="IPR002126">
    <property type="entry name" value="Cadherin-like_dom"/>
</dbReference>
<dbReference type="InterPro" id="IPR027397">
    <property type="entry name" value="Catenin-bd_sf"/>
</dbReference>
<keyword evidence="14 22" id="KW-0106">Calcium</keyword>
<keyword evidence="11" id="KW-0732">Signal</keyword>
<dbReference type="SMART" id="SM01055">
    <property type="entry name" value="Cadherin_pro"/>
    <property type="match status" value="1"/>
</dbReference>
<dbReference type="GO" id="GO:0016342">
    <property type="term" value="C:catenin complex"/>
    <property type="evidence" value="ECO:0007669"/>
    <property type="project" value="TreeGrafter"/>
</dbReference>
<dbReference type="InterPro" id="IPR015919">
    <property type="entry name" value="Cadherin-like_sf"/>
</dbReference>
<dbReference type="GO" id="GO:0005509">
    <property type="term" value="F:calcium ion binding"/>
    <property type="evidence" value="ECO:0007669"/>
    <property type="project" value="UniProtKB-UniRule"/>
</dbReference>
<proteinExistence type="predicted"/>
<keyword evidence="10" id="KW-0479">Metal-binding</keyword>
<dbReference type="GO" id="GO:0008013">
    <property type="term" value="F:beta-catenin binding"/>
    <property type="evidence" value="ECO:0007669"/>
    <property type="project" value="TreeGrafter"/>
</dbReference>
<evidence type="ECO:0000256" key="17">
    <source>
        <dbReference type="ARBA" id="ARBA00022989"/>
    </source>
</evidence>
<dbReference type="GO" id="GO:0005768">
    <property type="term" value="C:endosome"/>
    <property type="evidence" value="ECO:0007669"/>
    <property type="project" value="UniProtKB-SubCell"/>
</dbReference>
<dbReference type="InterPro" id="IPR014868">
    <property type="entry name" value="Cadherin_pro_dom"/>
</dbReference>
<keyword evidence="13" id="KW-0967">Endosome</keyword>
<evidence type="ECO:0000256" key="13">
    <source>
        <dbReference type="ARBA" id="ARBA00022753"/>
    </source>
</evidence>
<dbReference type="GO" id="GO:0034332">
    <property type="term" value="P:adherens junction organization"/>
    <property type="evidence" value="ECO:0007669"/>
    <property type="project" value="TreeGrafter"/>
</dbReference>
<dbReference type="Pfam" id="PF00028">
    <property type="entry name" value="Cadherin"/>
    <property type="match status" value="5"/>
</dbReference>
<feature type="compositionally biased region" description="Acidic residues" evidence="25">
    <location>
        <begin position="833"/>
        <end position="844"/>
    </location>
</feature>
<evidence type="ECO:0000256" key="6">
    <source>
        <dbReference type="ARBA" id="ARBA00022475"/>
    </source>
</evidence>
<keyword evidence="8" id="KW-0165">Cleavage on pair of basic residues</keyword>
<evidence type="ECO:0000256" key="12">
    <source>
        <dbReference type="ARBA" id="ARBA00022737"/>
    </source>
</evidence>
<dbReference type="GO" id="GO:0045296">
    <property type="term" value="F:cadherin binding"/>
    <property type="evidence" value="ECO:0007669"/>
    <property type="project" value="TreeGrafter"/>
</dbReference>
<dbReference type="GO" id="GO:0009986">
    <property type="term" value="C:cell surface"/>
    <property type="evidence" value="ECO:0007669"/>
    <property type="project" value="UniProtKB-ARBA"/>
</dbReference>